<accession>A0A212IXR5</accession>
<protein>
    <submittedName>
        <fullName evidence="2">Uncharacterized protein</fullName>
    </submittedName>
</protein>
<evidence type="ECO:0000256" key="1">
    <source>
        <dbReference type="SAM" id="MobiDB-lite"/>
    </source>
</evidence>
<reference evidence="2" key="1">
    <citation type="submission" date="2016-04" db="EMBL/GenBank/DDBJ databases">
        <authorList>
            <person name="Evans L.H."/>
            <person name="Alamgir A."/>
            <person name="Owens N."/>
            <person name="Weber N.D."/>
            <person name="Virtaneva K."/>
            <person name="Barbian K."/>
            <person name="Babar A."/>
            <person name="Rosenke K."/>
        </authorList>
    </citation>
    <scope>NUCLEOTIDE SEQUENCE</scope>
    <source>
        <strain evidence="2">86</strain>
    </source>
</reference>
<sequence>MTSPTFGPAATGRIASAGRNVASVSFPRVADAGGSNAMGPQEQSVRYDDGYHPQERRERQDPQRREGQPDFFHYAEVAYLDQAFTAELTNWKSEPIMLPDAIAAGVRRYESNLRVLAGLARVGGDSYDRLH</sequence>
<organism evidence="2">
    <name type="scientific">uncultured Alphaproteobacteria bacterium</name>
    <dbReference type="NCBI Taxonomy" id="91750"/>
    <lineage>
        <taxon>Bacteria</taxon>
        <taxon>Pseudomonadati</taxon>
        <taxon>Pseudomonadota</taxon>
        <taxon>Alphaproteobacteria</taxon>
        <taxon>environmental samples</taxon>
    </lineage>
</organism>
<feature type="region of interest" description="Disordered" evidence="1">
    <location>
        <begin position="29"/>
        <end position="68"/>
    </location>
</feature>
<proteinExistence type="predicted"/>
<dbReference type="EMBL" id="FLUO01000001">
    <property type="protein sequence ID" value="SBV91999.1"/>
    <property type="molecule type" value="Genomic_DNA"/>
</dbReference>
<gene>
    <name evidence="2" type="ORF">KL86APRO_10196</name>
</gene>
<name>A0A212IXR5_9PROT</name>
<feature type="compositionally biased region" description="Basic and acidic residues" evidence="1">
    <location>
        <begin position="45"/>
        <end position="68"/>
    </location>
</feature>
<dbReference type="AlphaFoldDB" id="A0A212IXR5"/>
<evidence type="ECO:0000313" key="2">
    <source>
        <dbReference type="EMBL" id="SBV91999.1"/>
    </source>
</evidence>